<protein>
    <recommendedName>
        <fullName evidence="6 12">Phosphoglycerate kinase</fullName>
        <ecNumber evidence="5 12">2.7.2.3</ecNumber>
    </recommendedName>
</protein>
<feature type="binding site" evidence="12 14">
    <location>
        <begin position="356"/>
        <end position="359"/>
    </location>
    <ligand>
        <name>ATP</name>
        <dbReference type="ChEBI" id="CHEBI:30616"/>
    </ligand>
</feature>
<dbReference type="AlphaFoldDB" id="A0A2A9E4H7"/>
<dbReference type="GO" id="GO:0004618">
    <property type="term" value="F:phosphoglycerate kinase activity"/>
    <property type="evidence" value="ECO:0007669"/>
    <property type="project" value="UniProtKB-UniRule"/>
</dbReference>
<feature type="binding site" evidence="12 13">
    <location>
        <begin position="58"/>
        <end position="61"/>
    </location>
    <ligand>
        <name>substrate</name>
    </ligand>
</feature>
<evidence type="ECO:0000256" key="3">
    <source>
        <dbReference type="ARBA" id="ARBA00008982"/>
    </source>
</evidence>
<proteinExistence type="inferred from homology"/>
<dbReference type="GO" id="GO:0006094">
    <property type="term" value="P:gluconeogenesis"/>
    <property type="evidence" value="ECO:0007669"/>
    <property type="project" value="TreeGrafter"/>
</dbReference>
<feature type="binding site" evidence="13">
    <location>
        <position position="35"/>
    </location>
    <ligand>
        <name>(2R)-3-phosphoglycerate</name>
        <dbReference type="ChEBI" id="CHEBI:58272"/>
    </ligand>
</feature>
<keyword evidence="9 12" id="KW-0418">Kinase</keyword>
<evidence type="ECO:0000256" key="15">
    <source>
        <dbReference type="RuleBase" id="RU000532"/>
    </source>
</evidence>
<dbReference type="UniPathway" id="UPA00109">
    <property type="reaction ID" value="UER00185"/>
</dbReference>
<evidence type="ECO:0000256" key="11">
    <source>
        <dbReference type="ARBA" id="ARBA00023152"/>
    </source>
</evidence>
<reference evidence="16 17" key="1">
    <citation type="submission" date="2017-10" db="EMBL/GenBank/DDBJ databases">
        <title>Sequencing the genomes of 1000 actinobacteria strains.</title>
        <authorList>
            <person name="Klenk H.-P."/>
        </authorList>
    </citation>
    <scope>NUCLEOTIDE SEQUENCE [LARGE SCALE GENOMIC DNA]</scope>
    <source>
        <strain evidence="16 17">DSM 18966</strain>
    </source>
</reference>
<keyword evidence="17" id="KW-1185">Reference proteome</keyword>
<comment type="pathway">
    <text evidence="2 12">Carbohydrate degradation; glycolysis; pyruvate from D-glyceraldehyde 3-phosphate: step 2/5.</text>
</comment>
<dbReference type="GO" id="GO:0005829">
    <property type="term" value="C:cytosol"/>
    <property type="evidence" value="ECO:0007669"/>
    <property type="project" value="TreeGrafter"/>
</dbReference>
<dbReference type="FunFam" id="3.40.50.1260:FF:000006">
    <property type="entry name" value="Phosphoglycerate kinase"/>
    <property type="match status" value="1"/>
</dbReference>
<comment type="subunit">
    <text evidence="4 12">Monomer.</text>
</comment>
<dbReference type="OrthoDB" id="9808460at2"/>
<evidence type="ECO:0000256" key="9">
    <source>
        <dbReference type="ARBA" id="ARBA00022777"/>
    </source>
</evidence>
<feature type="binding site" evidence="12">
    <location>
        <position position="295"/>
    </location>
    <ligand>
        <name>ATP</name>
        <dbReference type="ChEBI" id="CHEBI:30616"/>
    </ligand>
</feature>
<feature type="binding site" evidence="13">
    <location>
        <position position="117"/>
    </location>
    <ligand>
        <name>(2R)-3-phosphoglycerate</name>
        <dbReference type="ChEBI" id="CHEBI:58272"/>
    </ligand>
</feature>
<evidence type="ECO:0000256" key="10">
    <source>
        <dbReference type="ARBA" id="ARBA00022840"/>
    </source>
</evidence>
<evidence type="ECO:0000256" key="4">
    <source>
        <dbReference type="ARBA" id="ARBA00011245"/>
    </source>
</evidence>
<accession>A0A2A9E4H7</accession>
<comment type="catalytic activity">
    <reaction evidence="1 12 15">
        <text>(2R)-3-phosphoglycerate + ATP = (2R)-3-phospho-glyceroyl phosphate + ADP</text>
        <dbReference type="Rhea" id="RHEA:14801"/>
        <dbReference type="ChEBI" id="CHEBI:30616"/>
        <dbReference type="ChEBI" id="CHEBI:57604"/>
        <dbReference type="ChEBI" id="CHEBI:58272"/>
        <dbReference type="ChEBI" id="CHEBI:456216"/>
        <dbReference type="EC" id="2.7.2.3"/>
    </reaction>
</comment>
<feature type="binding site" evidence="12">
    <location>
        <position position="117"/>
    </location>
    <ligand>
        <name>substrate</name>
    </ligand>
</feature>
<comment type="caution">
    <text evidence="16">The sequence shown here is derived from an EMBL/GenBank/DDBJ whole genome shotgun (WGS) entry which is preliminary data.</text>
</comment>
<dbReference type="Proteomes" id="UP000225548">
    <property type="component" value="Unassembled WGS sequence"/>
</dbReference>
<feature type="binding site" evidence="12 14">
    <location>
        <position position="326"/>
    </location>
    <ligand>
        <name>ATP</name>
        <dbReference type="ChEBI" id="CHEBI:30616"/>
    </ligand>
</feature>
<organism evidence="16 17">
    <name type="scientific">Sanguibacter antarcticus</name>
    <dbReference type="NCBI Taxonomy" id="372484"/>
    <lineage>
        <taxon>Bacteria</taxon>
        <taxon>Bacillati</taxon>
        <taxon>Actinomycetota</taxon>
        <taxon>Actinomycetes</taxon>
        <taxon>Micrococcales</taxon>
        <taxon>Sanguibacteraceae</taxon>
        <taxon>Sanguibacter</taxon>
    </lineage>
</organism>
<dbReference type="PANTHER" id="PTHR11406">
    <property type="entry name" value="PHOSPHOGLYCERATE KINASE"/>
    <property type="match status" value="1"/>
</dbReference>
<sequence length="400" mass="41001">MKTIEDLGDLRGKRVLVRSDFNVPLDGTTITDDGRIRAALPTLKSLVDAGARVVVAAHLGRPKGAPEAKYSLAPVAARLAELLGAPVALAQDTVGESAKATVAALADGEVALLENIRFDPRETSKDDAERASLADDLASLADAFVSDGFGVVHRKQASVYDVALKLPSAVGTLVLKEVESLKKATEDPARPYVVVLGGSKVSDKLGVIANLLTKADRLLIGGGMVFTFLAAKGYPVGNSLLESDQIEAVKGYLAQAEESGVEIVLPTDIVVADEFKADSPATVVPADAIPDGKIGLDIGPASQALFASKIADAKTAVWNGPAGVFEFEAFSAGTRAVAQALVDATANNGAFTIVGGGDSAAAVRILGFDEAGFSHISTGGGASLEYLEGKSLPGIAVLDA</sequence>
<feature type="binding site" evidence="13">
    <location>
        <position position="154"/>
    </location>
    <ligand>
        <name>(2R)-3-phosphoglycerate</name>
        <dbReference type="ChEBI" id="CHEBI:58272"/>
    </ligand>
</feature>
<dbReference type="RefSeq" id="WP_098454493.1">
    <property type="nucleotide sequence ID" value="NZ_PDJG01000001.1"/>
</dbReference>
<feature type="binding site" evidence="12 14">
    <location>
        <position position="204"/>
    </location>
    <ligand>
        <name>ATP</name>
        <dbReference type="ChEBI" id="CHEBI:30616"/>
    </ligand>
</feature>
<dbReference type="GO" id="GO:0043531">
    <property type="term" value="F:ADP binding"/>
    <property type="evidence" value="ECO:0007669"/>
    <property type="project" value="TreeGrafter"/>
</dbReference>
<dbReference type="PRINTS" id="PR00477">
    <property type="entry name" value="PHGLYCKINASE"/>
</dbReference>
<evidence type="ECO:0000256" key="2">
    <source>
        <dbReference type="ARBA" id="ARBA00004838"/>
    </source>
</evidence>
<name>A0A2A9E4H7_9MICO</name>
<dbReference type="FunFam" id="3.40.50.1260:FF:000003">
    <property type="entry name" value="Phosphoglycerate kinase"/>
    <property type="match status" value="1"/>
</dbReference>
<dbReference type="InterPro" id="IPR015824">
    <property type="entry name" value="Phosphoglycerate_kinase_N"/>
</dbReference>
<evidence type="ECO:0000256" key="7">
    <source>
        <dbReference type="ARBA" id="ARBA00022679"/>
    </source>
</evidence>
<evidence type="ECO:0000256" key="5">
    <source>
        <dbReference type="ARBA" id="ARBA00013061"/>
    </source>
</evidence>
<dbReference type="Pfam" id="PF00162">
    <property type="entry name" value="PGK"/>
    <property type="match status" value="1"/>
</dbReference>
<feature type="binding site" evidence="12">
    <location>
        <position position="35"/>
    </location>
    <ligand>
        <name>substrate</name>
    </ligand>
</feature>
<dbReference type="CDD" id="cd00318">
    <property type="entry name" value="Phosphoglycerate_kinase"/>
    <property type="match status" value="1"/>
</dbReference>
<dbReference type="EMBL" id="PDJG01000001">
    <property type="protein sequence ID" value="PFG33265.1"/>
    <property type="molecule type" value="Genomic_DNA"/>
</dbReference>
<evidence type="ECO:0000256" key="12">
    <source>
        <dbReference type="HAMAP-Rule" id="MF_00145"/>
    </source>
</evidence>
<keyword evidence="11 12" id="KW-0324">Glycolysis</keyword>
<evidence type="ECO:0000256" key="8">
    <source>
        <dbReference type="ARBA" id="ARBA00022741"/>
    </source>
</evidence>
<feature type="binding site" evidence="12 13">
    <location>
        <begin position="20"/>
        <end position="22"/>
    </location>
    <ligand>
        <name>substrate</name>
    </ligand>
</feature>
<evidence type="ECO:0000256" key="1">
    <source>
        <dbReference type="ARBA" id="ARBA00000642"/>
    </source>
</evidence>
<evidence type="ECO:0000256" key="14">
    <source>
        <dbReference type="PIRSR" id="PIRSR000724-2"/>
    </source>
</evidence>
<dbReference type="EC" id="2.7.2.3" evidence="5 12"/>
<gene>
    <name evidence="12" type="primary">pgk</name>
    <name evidence="16" type="ORF">ATL42_1128</name>
</gene>
<dbReference type="Gene3D" id="3.40.50.1260">
    <property type="entry name" value="Phosphoglycerate kinase, N-terminal domain"/>
    <property type="match status" value="2"/>
</dbReference>
<dbReference type="PANTHER" id="PTHR11406:SF23">
    <property type="entry name" value="PHOSPHOGLYCERATE KINASE 1, CHLOROPLASTIC-RELATED"/>
    <property type="match status" value="1"/>
</dbReference>
<dbReference type="PROSITE" id="PS00111">
    <property type="entry name" value="PGLYCERATE_KINASE"/>
    <property type="match status" value="1"/>
</dbReference>
<keyword evidence="12" id="KW-0963">Cytoplasm</keyword>
<dbReference type="SUPFAM" id="SSF53748">
    <property type="entry name" value="Phosphoglycerate kinase"/>
    <property type="match status" value="1"/>
</dbReference>
<evidence type="ECO:0000313" key="17">
    <source>
        <dbReference type="Proteomes" id="UP000225548"/>
    </source>
</evidence>
<dbReference type="GO" id="GO:0005524">
    <property type="term" value="F:ATP binding"/>
    <property type="evidence" value="ECO:0007669"/>
    <property type="project" value="UniProtKB-KW"/>
</dbReference>
<dbReference type="InterPro" id="IPR036043">
    <property type="entry name" value="Phosphoglycerate_kinase_sf"/>
</dbReference>
<dbReference type="GO" id="GO:0006096">
    <property type="term" value="P:glycolytic process"/>
    <property type="evidence" value="ECO:0007669"/>
    <property type="project" value="UniProtKB-UniRule"/>
</dbReference>
<keyword evidence="7 12" id="KW-0808">Transferase</keyword>
<comment type="subcellular location">
    <subcellularLocation>
        <location evidence="12">Cytoplasm</location>
    </subcellularLocation>
</comment>
<evidence type="ECO:0000256" key="13">
    <source>
        <dbReference type="PIRSR" id="PIRSR000724-1"/>
    </source>
</evidence>
<evidence type="ECO:0000256" key="6">
    <source>
        <dbReference type="ARBA" id="ARBA00016471"/>
    </source>
</evidence>
<dbReference type="HAMAP" id="MF_00145">
    <property type="entry name" value="Phosphoglyc_kinase"/>
    <property type="match status" value="1"/>
</dbReference>
<dbReference type="InterPro" id="IPR001576">
    <property type="entry name" value="Phosphoglycerate_kinase"/>
</dbReference>
<keyword evidence="10 12" id="KW-0067">ATP-binding</keyword>
<keyword evidence="8 12" id="KW-0547">Nucleotide-binding</keyword>
<evidence type="ECO:0000313" key="16">
    <source>
        <dbReference type="EMBL" id="PFG33265.1"/>
    </source>
</evidence>
<feature type="binding site" evidence="12">
    <location>
        <position position="154"/>
    </location>
    <ligand>
        <name>substrate</name>
    </ligand>
</feature>
<dbReference type="InterPro" id="IPR015911">
    <property type="entry name" value="Phosphoglycerate_kinase_CS"/>
</dbReference>
<dbReference type="PIRSF" id="PIRSF000724">
    <property type="entry name" value="Pgk"/>
    <property type="match status" value="1"/>
</dbReference>
<comment type="similarity">
    <text evidence="3 12 15">Belongs to the phosphoglycerate kinase family.</text>
</comment>